<reference evidence="2" key="1">
    <citation type="journal article" date="2022" name="bioRxiv">
        <title>Sequencing and chromosome-scale assembly of the giantPleurodeles waltlgenome.</title>
        <authorList>
            <person name="Brown T."/>
            <person name="Elewa A."/>
            <person name="Iarovenko S."/>
            <person name="Subramanian E."/>
            <person name="Araus A.J."/>
            <person name="Petzold A."/>
            <person name="Susuki M."/>
            <person name="Suzuki K.-i.T."/>
            <person name="Hayashi T."/>
            <person name="Toyoda A."/>
            <person name="Oliveira C."/>
            <person name="Osipova E."/>
            <person name="Leigh N.D."/>
            <person name="Simon A."/>
            <person name="Yun M.H."/>
        </authorList>
    </citation>
    <scope>NUCLEOTIDE SEQUENCE</scope>
    <source>
        <strain evidence="2">20211129_DDA</strain>
        <tissue evidence="2">Liver</tissue>
    </source>
</reference>
<feature type="region of interest" description="Disordered" evidence="1">
    <location>
        <begin position="1"/>
        <end position="134"/>
    </location>
</feature>
<feature type="compositionally biased region" description="Basic and acidic residues" evidence="1">
    <location>
        <begin position="12"/>
        <end position="23"/>
    </location>
</feature>
<evidence type="ECO:0000256" key="1">
    <source>
        <dbReference type="SAM" id="MobiDB-lite"/>
    </source>
</evidence>
<evidence type="ECO:0000313" key="2">
    <source>
        <dbReference type="EMBL" id="KAJ1210005.1"/>
    </source>
</evidence>
<feature type="compositionally biased region" description="Basic and acidic residues" evidence="1">
    <location>
        <begin position="49"/>
        <end position="78"/>
    </location>
</feature>
<sequence length="165" mass="18412">MPPNGNGAGSGRECRKPARYRSDTDDEEFSAECTKRRIVGNQGEDDGPELDKDLQKLLRREEELVAHRGNDRDADSRKRNCGTQKRRKAASQGREARDEEKEESGIVGEETSHHRSEEDKEEAGGRTNFTVATGGRARNPATLLEKCGTIRLGLLNKCENELESE</sequence>
<name>A0AAV7W7M5_PLEWA</name>
<feature type="compositionally biased region" description="Gly residues" evidence="1">
    <location>
        <begin position="1"/>
        <end position="10"/>
    </location>
</feature>
<keyword evidence="3" id="KW-1185">Reference proteome</keyword>
<gene>
    <name evidence="2" type="ORF">NDU88_005373</name>
</gene>
<protein>
    <submittedName>
        <fullName evidence="2">Uncharacterized protein</fullName>
    </submittedName>
</protein>
<comment type="caution">
    <text evidence="2">The sequence shown here is derived from an EMBL/GenBank/DDBJ whole genome shotgun (WGS) entry which is preliminary data.</text>
</comment>
<dbReference type="Proteomes" id="UP001066276">
    <property type="component" value="Chromosome 1_2"/>
</dbReference>
<dbReference type="EMBL" id="JANPWB010000002">
    <property type="protein sequence ID" value="KAJ1210005.1"/>
    <property type="molecule type" value="Genomic_DNA"/>
</dbReference>
<dbReference type="AlphaFoldDB" id="A0AAV7W7M5"/>
<organism evidence="2 3">
    <name type="scientific">Pleurodeles waltl</name>
    <name type="common">Iberian ribbed newt</name>
    <dbReference type="NCBI Taxonomy" id="8319"/>
    <lineage>
        <taxon>Eukaryota</taxon>
        <taxon>Metazoa</taxon>
        <taxon>Chordata</taxon>
        <taxon>Craniata</taxon>
        <taxon>Vertebrata</taxon>
        <taxon>Euteleostomi</taxon>
        <taxon>Amphibia</taxon>
        <taxon>Batrachia</taxon>
        <taxon>Caudata</taxon>
        <taxon>Salamandroidea</taxon>
        <taxon>Salamandridae</taxon>
        <taxon>Pleurodelinae</taxon>
        <taxon>Pleurodeles</taxon>
    </lineage>
</organism>
<accession>A0AAV7W7M5</accession>
<feature type="compositionally biased region" description="Basic and acidic residues" evidence="1">
    <location>
        <begin position="110"/>
        <end position="124"/>
    </location>
</feature>
<proteinExistence type="predicted"/>
<evidence type="ECO:0000313" key="3">
    <source>
        <dbReference type="Proteomes" id="UP001066276"/>
    </source>
</evidence>